<evidence type="ECO:0000313" key="4">
    <source>
        <dbReference type="Proteomes" id="UP000245946"/>
    </source>
</evidence>
<sequence length="280" mass="30551">MLARAPLLALVLLASLVVALSSPLGSAQHPFLGAAAPHGEPTFDAEASTGPGWVYLIRHGEKVKADRPGLSADGRRRAKCLRKVFGKGPLKADYAMAQAYKSHGRRRRAYETLEPLAKRTGIPLDTSCQRDDPVCVRKVLLRETAAGRNVVLSWEHAALTPIARQLGVHGLAWDGARFDIIYHIRGGKVHRIDSEECSGLDEEWFGWHAKKSRSGRGRGGSHGLLVDDESWAEGAGERLADHTADASEEVEDEDDDEDEASTALFELLADDDDDDDTLEE</sequence>
<keyword evidence="4" id="KW-1185">Reference proteome</keyword>
<dbReference type="STRING" id="58919.A0A316ZIP3"/>
<gene>
    <name evidence="3" type="ORF">FA09DRAFT_328268</name>
</gene>
<feature type="compositionally biased region" description="Acidic residues" evidence="1">
    <location>
        <begin position="268"/>
        <end position="280"/>
    </location>
</feature>
<evidence type="ECO:0000313" key="3">
    <source>
        <dbReference type="EMBL" id="PWO00164.1"/>
    </source>
</evidence>
<dbReference type="GeneID" id="37269247"/>
<dbReference type="Pfam" id="PF00300">
    <property type="entry name" value="His_Phos_1"/>
    <property type="match status" value="1"/>
</dbReference>
<feature type="chain" id="PRO_5016458647" description="Phosphoglycerate mutase-like protein" evidence="2">
    <location>
        <begin position="22"/>
        <end position="280"/>
    </location>
</feature>
<dbReference type="InterPro" id="IPR029033">
    <property type="entry name" value="His_PPase_superfam"/>
</dbReference>
<dbReference type="AlphaFoldDB" id="A0A316ZIP3"/>
<name>A0A316ZIP3_9BASI</name>
<dbReference type="InterPro" id="IPR013078">
    <property type="entry name" value="His_Pase_superF_clade-1"/>
</dbReference>
<dbReference type="SUPFAM" id="SSF53254">
    <property type="entry name" value="Phosphoglycerate mutase-like"/>
    <property type="match status" value="1"/>
</dbReference>
<keyword evidence="2" id="KW-0732">Signal</keyword>
<reference evidence="3 4" key="1">
    <citation type="journal article" date="2018" name="Mol. Biol. Evol.">
        <title>Broad Genomic Sampling Reveals a Smut Pathogenic Ancestry of the Fungal Clade Ustilaginomycotina.</title>
        <authorList>
            <person name="Kijpornyongpan T."/>
            <person name="Mondo S.J."/>
            <person name="Barry K."/>
            <person name="Sandor L."/>
            <person name="Lee J."/>
            <person name="Lipzen A."/>
            <person name="Pangilinan J."/>
            <person name="LaButti K."/>
            <person name="Hainaut M."/>
            <person name="Henrissat B."/>
            <person name="Grigoriev I.V."/>
            <person name="Spatafora J.W."/>
            <person name="Aime M.C."/>
        </authorList>
    </citation>
    <scope>NUCLEOTIDE SEQUENCE [LARGE SCALE GENOMIC DNA]</scope>
    <source>
        <strain evidence="3 4">MCA 4186</strain>
    </source>
</reference>
<dbReference type="Gene3D" id="3.40.50.1240">
    <property type="entry name" value="Phosphoglycerate mutase-like"/>
    <property type="match status" value="1"/>
</dbReference>
<dbReference type="OrthoDB" id="425925at2759"/>
<dbReference type="Proteomes" id="UP000245946">
    <property type="component" value="Unassembled WGS sequence"/>
</dbReference>
<evidence type="ECO:0000256" key="2">
    <source>
        <dbReference type="SAM" id="SignalP"/>
    </source>
</evidence>
<accession>A0A316ZIP3</accession>
<dbReference type="RefSeq" id="XP_025600442.1">
    <property type="nucleotide sequence ID" value="XM_025741703.1"/>
</dbReference>
<proteinExistence type="predicted"/>
<organism evidence="3 4">
    <name type="scientific">Tilletiopsis washingtonensis</name>
    <dbReference type="NCBI Taxonomy" id="58919"/>
    <lineage>
        <taxon>Eukaryota</taxon>
        <taxon>Fungi</taxon>
        <taxon>Dikarya</taxon>
        <taxon>Basidiomycota</taxon>
        <taxon>Ustilaginomycotina</taxon>
        <taxon>Exobasidiomycetes</taxon>
        <taxon>Entylomatales</taxon>
        <taxon>Entylomatales incertae sedis</taxon>
        <taxon>Tilletiopsis</taxon>
    </lineage>
</organism>
<dbReference type="EMBL" id="KZ819286">
    <property type="protein sequence ID" value="PWO00164.1"/>
    <property type="molecule type" value="Genomic_DNA"/>
</dbReference>
<feature type="compositionally biased region" description="Basic and acidic residues" evidence="1">
    <location>
        <begin position="235"/>
        <end position="245"/>
    </location>
</feature>
<feature type="compositionally biased region" description="Acidic residues" evidence="1">
    <location>
        <begin position="246"/>
        <end position="260"/>
    </location>
</feature>
<protein>
    <recommendedName>
        <fullName evidence="5">Phosphoglycerate mutase-like protein</fullName>
    </recommendedName>
</protein>
<feature type="signal peptide" evidence="2">
    <location>
        <begin position="1"/>
        <end position="21"/>
    </location>
</feature>
<evidence type="ECO:0000256" key="1">
    <source>
        <dbReference type="SAM" id="MobiDB-lite"/>
    </source>
</evidence>
<evidence type="ECO:0008006" key="5">
    <source>
        <dbReference type="Google" id="ProtNLM"/>
    </source>
</evidence>
<feature type="region of interest" description="Disordered" evidence="1">
    <location>
        <begin position="235"/>
        <end position="280"/>
    </location>
</feature>